<dbReference type="RefSeq" id="WP_167696080.1">
    <property type="nucleotide sequence ID" value="NZ_CP118181.1"/>
</dbReference>
<evidence type="ECO:0000256" key="8">
    <source>
        <dbReference type="ARBA" id="ARBA00023136"/>
    </source>
</evidence>
<dbReference type="PANTHER" id="PTHR33910:SF1">
    <property type="entry name" value="PROTEIN TRANSLOCASE SUBUNIT SECE"/>
    <property type="match status" value="1"/>
</dbReference>
<keyword evidence="3" id="KW-1003">Cell membrane</keyword>
<gene>
    <name evidence="10" type="primary">secE</name>
    <name evidence="10" type="ORF">HCT48_07310</name>
</gene>
<evidence type="ECO:0000256" key="4">
    <source>
        <dbReference type="ARBA" id="ARBA00022692"/>
    </source>
</evidence>
<evidence type="ECO:0000313" key="10">
    <source>
        <dbReference type="EMBL" id="NIZ70013.1"/>
    </source>
</evidence>
<dbReference type="Proteomes" id="UP000778951">
    <property type="component" value="Unassembled WGS sequence"/>
</dbReference>
<evidence type="ECO:0000256" key="7">
    <source>
        <dbReference type="ARBA" id="ARBA00023010"/>
    </source>
</evidence>
<dbReference type="Pfam" id="PF00584">
    <property type="entry name" value="SecE"/>
    <property type="match status" value="1"/>
</dbReference>
<dbReference type="Gene3D" id="1.20.5.1030">
    <property type="entry name" value="Preprotein translocase secy subunit"/>
    <property type="match status" value="1"/>
</dbReference>
<evidence type="ECO:0000256" key="1">
    <source>
        <dbReference type="ARBA" id="ARBA00004370"/>
    </source>
</evidence>
<keyword evidence="5" id="KW-0653">Protein transport</keyword>
<dbReference type="GO" id="GO:0006605">
    <property type="term" value="P:protein targeting"/>
    <property type="evidence" value="ECO:0007669"/>
    <property type="project" value="InterPro"/>
</dbReference>
<dbReference type="NCBIfam" id="TIGR00964">
    <property type="entry name" value="secE_bact"/>
    <property type="match status" value="1"/>
</dbReference>
<sequence length="82" mass="9017">MSIILTVLGIILAVLVALTVAVNYKAIINFSKGSWRELNRVTFPTREKAIAQAYIVLGSVAIFAVMFGLFDLLLVRTMGLLF</sequence>
<dbReference type="InterPro" id="IPR005807">
    <property type="entry name" value="SecE_bac"/>
</dbReference>
<dbReference type="GO" id="GO:0006886">
    <property type="term" value="P:intracellular protein transport"/>
    <property type="evidence" value="ECO:0007669"/>
    <property type="project" value="InterPro"/>
</dbReference>
<dbReference type="GO" id="GO:0043952">
    <property type="term" value="P:protein transport by the Sec complex"/>
    <property type="evidence" value="ECO:0007669"/>
    <property type="project" value="TreeGrafter"/>
</dbReference>
<keyword evidence="4 9" id="KW-0812">Transmembrane</keyword>
<comment type="caution">
    <text evidence="10">The sequence shown here is derived from an EMBL/GenBank/DDBJ whole genome shotgun (WGS) entry which is preliminary data.</text>
</comment>
<dbReference type="EMBL" id="JAATLM010000001">
    <property type="protein sequence ID" value="NIZ70013.1"/>
    <property type="molecule type" value="Genomic_DNA"/>
</dbReference>
<evidence type="ECO:0000256" key="2">
    <source>
        <dbReference type="ARBA" id="ARBA00022448"/>
    </source>
</evidence>
<reference evidence="10" key="1">
    <citation type="submission" date="2020-03" db="EMBL/GenBank/DDBJ databases">
        <title>Spirochaetal bacteria isolated from arthropods constitute a novel genus Entomospira genus novum within the order Spirochaetales.</title>
        <authorList>
            <person name="Grana-Miraglia L."/>
            <person name="Sikutova S."/>
            <person name="Fingerle V."/>
            <person name="Sing A."/>
            <person name="Castillo-Ramirez S."/>
            <person name="Margos G."/>
            <person name="Rudolf I."/>
        </authorList>
    </citation>
    <scope>NUCLEOTIDE SEQUENCE</scope>
    <source>
        <strain evidence="10">BR149</strain>
    </source>
</reference>
<evidence type="ECO:0000256" key="5">
    <source>
        <dbReference type="ARBA" id="ARBA00022927"/>
    </source>
</evidence>
<keyword evidence="7" id="KW-0811">Translocation</keyword>
<name>A0A968KW96_9SPIO</name>
<dbReference type="InterPro" id="IPR001901">
    <property type="entry name" value="Translocase_SecE/Sec61-g"/>
</dbReference>
<protein>
    <submittedName>
        <fullName evidence="10">Preprotein translocase subunit SecE</fullName>
    </submittedName>
</protein>
<dbReference type="GO" id="GO:0005886">
    <property type="term" value="C:plasma membrane"/>
    <property type="evidence" value="ECO:0007669"/>
    <property type="project" value="TreeGrafter"/>
</dbReference>
<organism evidence="10 11">
    <name type="scientific">Entomospira culicis</name>
    <dbReference type="NCBI Taxonomy" id="2719989"/>
    <lineage>
        <taxon>Bacteria</taxon>
        <taxon>Pseudomonadati</taxon>
        <taxon>Spirochaetota</taxon>
        <taxon>Spirochaetia</taxon>
        <taxon>Spirochaetales</taxon>
        <taxon>Spirochaetaceae</taxon>
        <taxon>Entomospira</taxon>
    </lineage>
</organism>
<dbReference type="AlphaFoldDB" id="A0A968KW96"/>
<proteinExistence type="predicted"/>
<evidence type="ECO:0000256" key="9">
    <source>
        <dbReference type="SAM" id="Phobius"/>
    </source>
</evidence>
<dbReference type="InterPro" id="IPR038379">
    <property type="entry name" value="SecE_sf"/>
</dbReference>
<keyword evidence="6 9" id="KW-1133">Transmembrane helix</keyword>
<dbReference type="GO" id="GO:0009306">
    <property type="term" value="P:protein secretion"/>
    <property type="evidence" value="ECO:0007669"/>
    <property type="project" value="InterPro"/>
</dbReference>
<accession>A0A968KW96</accession>
<evidence type="ECO:0000313" key="11">
    <source>
        <dbReference type="Proteomes" id="UP000778951"/>
    </source>
</evidence>
<evidence type="ECO:0000256" key="6">
    <source>
        <dbReference type="ARBA" id="ARBA00022989"/>
    </source>
</evidence>
<dbReference type="GO" id="GO:0008320">
    <property type="term" value="F:protein transmembrane transporter activity"/>
    <property type="evidence" value="ECO:0007669"/>
    <property type="project" value="InterPro"/>
</dbReference>
<comment type="subcellular location">
    <subcellularLocation>
        <location evidence="1">Membrane</location>
    </subcellularLocation>
</comment>
<keyword evidence="2" id="KW-0813">Transport</keyword>
<keyword evidence="11" id="KW-1185">Reference proteome</keyword>
<feature type="transmembrane region" description="Helical" evidence="9">
    <location>
        <begin position="53"/>
        <end position="75"/>
    </location>
</feature>
<dbReference type="PANTHER" id="PTHR33910">
    <property type="entry name" value="PROTEIN TRANSLOCASE SUBUNIT SECE"/>
    <property type="match status" value="1"/>
</dbReference>
<evidence type="ECO:0000256" key="3">
    <source>
        <dbReference type="ARBA" id="ARBA00022475"/>
    </source>
</evidence>
<keyword evidence="8 9" id="KW-0472">Membrane</keyword>